<dbReference type="Pfam" id="PF01535">
    <property type="entry name" value="PPR"/>
    <property type="match status" value="4"/>
</dbReference>
<dbReference type="FunFam" id="1.25.40.10:FF:000344">
    <property type="entry name" value="Pentatricopeptide repeat-containing protein"/>
    <property type="match status" value="1"/>
</dbReference>
<keyword evidence="7" id="KW-1185">Reference proteome</keyword>
<reference evidence="6 7" key="1">
    <citation type="submission" date="2019-01" db="EMBL/GenBank/DDBJ databases">
        <title>Sequencing of cultivated peanut Arachis hypogaea provides insights into genome evolution and oil improvement.</title>
        <authorList>
            <person name="Chen X."/>
        </authorList>
    </citation>
    <scope>NUCLEOTIDE SEQUENCE [LARGE SCALE GENOMIC DNA]</scope>
    <source>
        <strain evidence="7">cv. Fuhuasheng</strain>
        <tissue evidence="6">Leaves</tissue>
    </source>
</reference>
<dbReference type="PANTHER" id="PTHR47926">
    <property type="entry name" value="PENTATRICOPEPTIDE REPEAT-CONTAINING PROTEIN"/>
    <property type="match status" value="1"/>
</dbReference>
<feature type="repeat" description="PPR" evidence="3">
    <location>
        <begin position="358"/>
        <end position="392"/>
    </location>
</feature>
<dbReference type="InterPro" id="IPR011990">
    <property type="entry name" value="TPR-like_helical_dom_sf"/>
</dbReference>
<comment type="similarity">
    <text evidence="1">Belongs to the PPR family. PCMP-H subfamily.</text>
</comment>
<feature type="region of interest" description="Disordered" evidence="4">
    <location>
        <begin position="1"/>
        <end position="34"/>
    </location>
</feature>
<dbReference type="InterPro" id="IPR046960">
    <property type="entry name" value="PPR_At4g14850-like_plant"/>
</dbReference>
<dbReference type="Proteomes" id="UP000289738">
    <property type="component" value="Chromosome A02"/>
</dbReference>
<evidence type="ECO:0000256" key="4">
    <source>
        <dbReference type="SAM" id="MobiDB-lite"/>
    </source>
</evidence>
<gene>
    <name evidence="6" type="ORF">Ahy_A02g006625</name>
</gene>
<evidence type="ECO:0000313" key="6">
    <source>
        <dbReference type="EMBL" id="RYR72407.1"/>
    </source>
</evidence>
<evidence type="ECO:0000259" key="5">
    <source>
        <dbReference type="Pfam" id="PF14432"/>
    </source>
</evidence>
<dbReference type="FunFam" id="1.25.40.10:FF:000343">
    <property type="entry name" value="Pentatricopeptide repeat-containing protein At3g58590"/>
    <property type="match status" value="1"/>
</dbReference>
<dbReference type="GO" id="GO:0008270">
    <property type="term" value="F:zinc ion binding"/>
    <property type="evidence" value="ECO:0007669"/>
    <property type="project" value="InterPro"/>
</dbReference>
<feature type="repeat" description="PPR" evidence="3">
    <location>
        <begin position="560"/>
        <end position="594"/>
    </location>
</feature>
<proteinExistence type="inferred from homology"/>
<organism evidence="6 7">
    <name type="scientific">Arachis hypogaea</name>
    <name type="common">Peanut</name>
    <dbReference type="NCBI Taxonomy" id="3818"/>
    <lineage>
        <taxon>Eukaryota</taxon>
        <taxon>Viridiplantae</taxon>
        <taxon>Streptophyta</taxon>
        <taxon>Embryophyta</taxon>
        <taxon>Tracheophyta</taxon>
        <taxon>Spermatophyta</taxon>
        <taxon>Magnoliopsida</taxon>
        <taxon>eudicotyledons</taxon>
        <taxon>Gunneridae</taxon>
        <taxon>Pentapetalae</taxon>
        <taxon>rosids</taxon>
        <taxon>fabids</taxon>
        <taxon>Fabales</taxon>
        <taxon>Fabaceae</taxon>
        <taxon>Papilionoideae</taxon>
        <taxon>50 kb inversion clade</taxon>
        <taxon>dalbergioids sensu lato</taxon>
        <taxon>Dalbergieae</taxon>
        <taxon>Pterocarpus clade</taxon>
        <taxon>Arachis</taxon>
    </lineage>
</organism>
<dbReference type="Pfam" id="PF14432">
    <property type="entry name" value="DYW_deaminase"/>
    <property type="match status" value="1"/>
</dbReference>
<dbReference type="EMBL" id="SDMP01000002">
    <property type="protein sequence ID" value="RYR72407.1"/>
    <property type="molecule type" value="Genomic_DNA"/>
</dbReference>
<dbReference type="GO" id="GO:0003723">
    <property type="term" value="F:RNA binding"/>
    <property type="evidence" value="ECO:0007669"/>
    <property type="project" value="InterPro"/>
</dbReference>
<accession>A0A445EAF2</accession>
<dbReference type="Gene3D" id="1.25.40.10">
    <property type="entry name" value="Tetratricopeptide repeat domain"/>
    <property type="match status" value="6"/>
</dbReference>
<dbReference type="InterPro" id="IPR002885">
    <property type="entry name" value="PPR_rpt"/>
</dbReference>
<dbReference type="FunFam" id="1.25.40.10:FF:000031">
    <property type="entry name" value="Pentatricopeptide repeat-containing protein mitochondrial"/>
    <property type="match status" value="2"/>
</dbReference>
<feature type="repeat" description="PPR" evidence="3">
    <location>
        <begin position="662"/>
        <end position="696"/>
    </location>
</feature>
<dbReference type="InterPro" id="IPR046848">
    <property type="entry name" value="E_motif"/>
</dbReference>
<dbReference type="Pfam" id="PF13041">
    <property type="entry name" value="PPR_2"/>
    <property type="match status" value="4"/>
</dbReference>
<dbReference type="PANTHER" id="PTHR47926:SF344">
    <property type="entry name" value="OS07G0636900 PROTEIN"/>
    <property type="match status" value="1"/>
</dbReference>
<feature type="repeat" description="PPR" evidence="3">
    <location>
        <begin position="697"/>
        <end position="732"/>
    </location>
</feature>
<comment type="caution">
    <text evidence="6">The sequence shown here is derived from an EMBL/GenBank/DDBJ whole genome shotgun (WGS) entry which is preliminary data.</text>
</comment>
<dbReference type="AlphaFoldDB" id="A0A445EAF2"/>
<dbReference type="PROSITE" id="PS51375">
    <property type="entry name" value="PPR"/>
    <property type="match status" value="6"/>
</dbReference>
<name>A0A445EAF2_ARAHY</name>
<dbReference type="FunFam" id="1.25.40.10:FF:000366">
    <property type="entry name" value="Pentatricopeptide (PPR) repeat-containing protein"/>
    <property type="match status" value="1"/>
</dbReference>
<dbReference type="GO" id="GO:0009451">
    <property type="term" value="P:RNA modification"/>
    <property type="evidence" value="ECO:0007669"/>
    <property type="project" value="InterPro"/>
</dbReference>
<feature type="repeat" description="PPR" evidence="3">
    <location>
        <begin position="494"/>
        <end position="528"/>
    </location>
</feature>
<dbReference type="Pfam" id="PF20431">
    <property type="entry name" value="E_motif"/>
    <property type="match status" value="1"/>
</dbReference>
<dbReference type="NCBIfam" id="TIGR00756">
    <property type="entry name" value="PPR"/>
    <property type="match status" value="5"/>
</dbReference>
<sequence length="996" mass="110534">MRSSGDSGVKFKMNQGLLSPARSSPIPGSGVPDADTVTVRTQQREVRSFQPPLPASATTAQAHTSQGATAFFPFLPHQPAILNHQSTKIHGSPGTGHYHRPPFIAEAPITPSSLIIAAAGHQLVVVQTTRQQQSSLLAALEFNIATFSYAWFVPLSYIHLTHAIAKPMIPSKLIHNASRHLQYASFNQSPPSIFFRFSSLLHQFSNTLFHVKSIHAQIIINGVYNESFLVVKLIKAYSGLGFFGIARKVFDQCSHPETFLCNAMMAGYLRNQQCKEVPILFKMMGSCHIDINSYTCMFALKACTSLLDFQMGMEVVRDAVAEGLHLHPNVGSSVINFWVKFGKLGDARAVFDEMPERDVVCWNSMIGGYVQWQCFTEAIRMFLEMINCGIRPSRVTMASLLKVCGESGLRKFGRCLHSCVLVCGMGNDVFVLTSLVDMYSKIGETNSASLVFNSMCSRTLVSWNAMISGYVQNGMVHESFALFSRLVQIGAGFDSGTLVSLIQGCCLTSNLRSGKSIHSYIIRKGFEPNLVLSTAIVDMYCKCGATKQAITVFRRMDTRNVITWTALLVGLSQNGYAEDALKLFCQMQEENVAANSVTLVSLVHCCTHLGSLKKGRSIHAHFIRHGYTPDAIIISALIDMYAKCGKIHSAKKLFNNGFPFKDSILCNSMIMGYGMHGYGHQALGVFGRMIEEGVKPNQTTFISLLTACSHSGLVEEGKTLFHSMERDHGIKPSDKHYACLVDLLSRAGHLEEADTLVKQMPFEPSTDVLEALLSGCRTHKNINMGIQMADRLLSLNDLNSGIYVMLSNIYAEARRWDAVNHIRGLMRTRGLKKTPAYSLIEVGNELHTFFAGDDSHPKWEDIHQLLENLRIEVEACGYVPDTSCVLRDVNEEMKVKLLWGHSERLAIAFGLLSTPYGSLIRITKNLRVCVDCHNVTKYISRIVKREIIVRDANRFHHFVNGQCSCIMQDKVSKGYELLRQVLGNGMSPDGLLKEQF</sequence>
<keyword evidence="2" id="KW-0677">Repeat</keyword>
<protein>
    <recommendedName>
        <fullName evidence="5">DYW domain-containing protein</fullName>
    </recommendedName>
</protein>
<evidence type="ECO:0000256" key="1">
    <source>
        <dbReference type="ARBA" id="ARBA00006643"/>
    </source>
</evidence>
<dbReference type="InterPro" id="IPR032867">
    <property type="entry name" value="DYW_dom"/>
</dbReference>
<evidence type="ECO:0000313" key="7">
    <source>
        <dbReference type="Proteomes" id="UP000289738"/>
    </source>
</evidence>
<feature type="domain" description="DYW" evidence="5">
    <location>
        <begin position="877"/>
        <end position="965"/>
    </location>
</feature>
<evidence type="ECO:0000256" key="2">
    <source>
        <dbReference type="ARBA" id="ARBA00022737"/>
    </source>
</evidence>
<evidence type="ECO:0000256" key="3">
    <source>
        <dbReference type="PROSITE-ProRule" id="PRU00708"/>
    </source>
</evidence>
<feature type="repeat" description="PPR" evidence="3">
    <location>
        <begin position="459"/>
        <end position="493"/>
    </location>
</feature>